<accession>A0A0A1UNS0</accession>
<organism evidence="2 3">
    <name type="scientific">Metarhizium robertsii</name>
    <dbReference type="NCBI Taxonomy" id="568076"/>
    <lineage>
        <taxon>Eukaryota</taxon>
        <taxon>Fungi</taxon>
        <taxon>Dikarya</taxon>
        <taxon>Ascomycota</taxon>
        <taxon>Pezizomycotina</taxon>
        <taxon>Sordariomycetes</taxon>
        <taxon>Hypocreomycetidae</taxon>
        <taxon>Hypocreales</taxon>
        <taxon>Clavicipitaceae</taxon>
        <taxon>Metarhizium</taxon>
    </lineage>
</organism>
<dbReference type="PANTHER" id="PTHR43617:SF2">
    <property type="entry name" value="UPF0039 PROTEIN SLL0451"/>
    <property type="match status" value="1"/>
</dbReference>
<name>A0A0A1UNS0_9HYPO</name>
<reference evidence="2 3" key="1">
    <citation type="submission" date="2014-02" db="EMBL/GenBank/DDBJ databases">
        <title>The genome sequence of the entomopathogenic fungus Metarhizium robertsii ARSEF 2575.</title>
        <authorList>
            <person name="Giuliano Garisto Donzelli B."/>
            <person name="Roe B.A."/>
            <person name="Macmil S.L."/>
            <person name="Krasnoff S.B."/>
            <person name="Gibson D.M."/>
        </authorList>
    </citation>
    <scope>NUCLEOTIDE SEQUENCE [LARGE SCALE GENOMIC DNA]</scope>
    <source>
        <strain evidence="2 3">ARSEF 2575</strain>
    </source>
</reference>
<dbReference type="AlphaFoldDB" id="A0A0A1UNS0"/>
<dbReference type="PANTHER" id="PTHR43617">
    <property type="entry name" value="L-AMINO ACID N-ACETYLTRANSFERASE"/>
    <property type="match status" value="1"/>
</dbReference>
<sequence length="174" mass="19045">MTDSNQICIRPERESDTQAIDLVISVAFTNAEHSDHNEHHIVRGLREANCLSISLVAEDEATHAVVGHVAVSPVNISDGSEDWCGLGPIAVLPQYQGRGVGSLLMERALANLQARHSAGCVVLGNPKYYTRFGFRPEPSLRLQGVPPEYFMALTWRKPTPTGTVSYHHAFELSA</sequence>
<dbReference type="CDD" id="cd04301">
    <property type="entry name" value="NAT_SF"/>
    <property type="match status" value="1"/>
</dbReference>
<dbReference type="HOGENOM" id="CLU_081840_2_0_1"/>
<dbReference type="OrthoDB" id="202470at2759"/>
<dbReference type="GO" id="GO:0016747">
    <property type="term" value="F:acyltransferase activity, transferring groups other than amino-acyl groups"/>
    <property type="evidence" value="ECO:0007669"/>
    <property type="project" value="InterPro"/>
</dbReference>
<dbReference type="PROSITE" id="PS51186">
    <property type="entry name" value="GNAT"/>
    <property type="match status" value="1"/>
</dbReference>
<evidence type="ECO:0000313" key="3">
    <source>
        <dbReference type="Proteomes" id="UP000030151"/>
    </source>
</evidence>
<dbReference type="InterPro" id="IPR016181">
    <property type="entry name" value="Acyl_CoA_acyltransferase"/>
</dbReference>
<dbReference type="Gene3D" id="3.40.630.30">
    <property type="match status" value="1"/>
</dbReference>
<comment type="caution">
    <text evidence="2">The sequence shown here is derived from an EMBL/GenBank/DDBJ whole genome shotgun (WGS) entry which is preliminary data.</text>
</comment>
<gene>
    <name evidence="2" type="ORF">X797_010435</name>
</gene>
<dbReference type="InterPro" id="IPR050276">
    <property type="entry name" value="MshD_Acetyltransferase"/>
</dbReference>
<keyword evidence="2" id="KW-0808">Transferase</keyword>
<dbReference type="EMBL" id="JELW01000049">
    <property type="protein sequence ID" value="EXU96474.1"/>
    <property type="molecule type" value="Genomic_DNA"/>
</dbReference>
<feature type="domain" description="N-acetyltransferase" evidence="1">
    <location>
        <begin position="7"/>
        <end position="156"/>
    </location>
</feature>
<dbReference type="eggNOG" id="ENOG502SAXA">
    <property type="taxonomic scope" value="Eukaryota"/>
</dbReference>
<dbReference type="InterPro" id="IPR000182">
    <property type="entry name" value="GNAT_dom"/>
</dbReference>
<dbReference type="Pfam" id="PF13508">
    <property type="entry name" value="Acetyltransf_7"/>
    <property type="match status" value="1"/>
</dbReference>
<evidence type="ECO:0000259" key="1">
    <source>
        <dbReference type="PROSITE" id="PS51186"/>
    </source>
</evidence>
<evidence type="ECO:0000313" key="2">
    <source>
        <dbReference type="EMBL" id="EXU96474.1"/>
    </source>
</evidence>
<dbReference type="Proteomes" id="UP000030151">
    <property type="component" value="Unassembled WGS sequence"/>
</dbReference>
<proteinExistence type="predicted"/>
<dbReference type="SUPFAM" id="SSF55729">
    <property type="entry name" value="Acyl-CoA N-acyltransferases (Nat)"/>
    <property type="match status" value="1"/>
</dbReference>
<protein>
    <submittedName>
        <fullName evidence="2">Acetyltransferase (GNAT) domain protein</fullName>
    </submittedName>
</protein>